<dbReference type="SUPFAM" id="SSF57756">
    <property type="entry name" value="Retrovirus zinc finger-like domains"/>
    <property type="match status" value="2"/>
</dbReference>
<dbReference type="Gene3D" id="4.10.60.10">
    <property type="entry name" value="Zinc finger, CCHC-type"/>
    <property type="match status" value="2"/>
</dbReference>
<evidence type="ECO:0000313" key="5">
    <source>
        <dbReference type="Proteomes" id="UP000756921"/>
    </source>
</evidence>
<dbReference type="InterPro" id="IPR042509">
    <property type="entry name" value="ZCCHC3"/>
</dbReference>
<keyword evidence="1" id="KW-0862">Zinc</keyword>
<dbReference type="InterPro" id="IPR036875">
    <property type="entry name" value="Znf_CCHC_sf"/>
</dbReference>
<dbReference type="OrthoDB" id="8026949at2759"/>
<feature type="region of interest" description="Disordered" evidence="2">
    <location>
        <begin position="1"/>
        <end position="21"/>
    </location>
</feature>
<organism evidence="4 5">
    <name type="scientific">Paraphaeosphaeria minitans</name>
    <dbReference type="NCBI Taxonomy" id="565426"/>
    <lineage>
        <taxon>Eukaryota</taxon>
        <taxon>Fungi</taxon>
        <taxon>Dikarya</taxon>
        <taxon>Ascomycota</taxon>
        <taxon>Pezizomycotina</taxon>
        <taxon>Dothideomycetes</taxon>
        <taxon>Pleosporomycetidae</taxon>
        <taxon>Pleosporales</taxon>
        <taxon>Massarineae</taxon>
        <taxon>Didymosphaeriaceae</taxon>
        <taxon>Paraphaeosphaeria</taxon>
    </lineage>
</organism>
<dbReference type="EMBL" id="WJXW01000017">
    <property type="protein sequence ID" value="KAF9729065.1"/>
    <property type="molecule type" value="Genomic_DNA"/>
</dbReference>
<gene>
    <name evidence="4" type="ORF">PMIN01_12755</name>
</gene>
<dbReference type="PANTHER" id="PTHR22639:SF3">
    <property type="entry name" value="ZINC FINGER CCHC DOMAIN-CONTAINING PROTEIN 3"/>
    <property type="match status" value="1"/>
</dbReference>
<evidence type="ECO:0000256" key="1">
    <source>
        <dbReference type="PROSITE-ProRule" id="PRU00047"/>
    </source>
</evidence>
<feature type="domain" description="CCHC-type" evidence="3">
    <location>
        <begin position="45"/>
        <end position="61"/>
    </location>
</feature>
<dbReference type="Pfam" id="PF00098">
    <property type="entry name" value="zf-CCHC"/>
    <property type="match status" value="2"/>
</dbReference>
<dbReference type="SMART" id="SM00343">
    <property type="entry name" value="ZnF_C2HC"/>
    <property type="match status" value="3"/>
</dbReference>
<name>A0A9P6G729_9PLEO</name>
<evidence type="ECO:0000313" key="4">
    <source>
        <dbReference type="EMBL" id="KAF9729065.1"/>
    </source>
</evidence>
<dbReference type="PROSITE" id="PS50158">
    <property type="entry name" value="ZF_CCHC"/>
    <property type="match status" value="2"/>
</dbReference>
<keyword evidence="1" id="KW-0479">Metal-binding</keyword>
<evidence type="ECO:0000259" key="3">
    <source>
        <dbReference type="PROSITE" id="PS50158"/>
    </source>
</evidence>
<dbReference type="GO" id="GO:0003723">
    <property type="term" value="F:RNA binding"/>
    <property type="evidence" value="ECO:0007669"/>
    <property type="project" value="InterPro"/>
</dbReference>
<keyword evidence="5" id="KW-1185">Reference proteome</keyword>
<protein>
    <submittedName>
        <fullName evidence="4">Zinc knuckle</fullName>
    </submittedName>
</protein>
<accession>A0A9P6G729</accession>
<dbReference type="Proteomes" id="UP000756921">
    <property type="component" value="Unassembled WGS sequence"/>
</dbReference>
<dbReference type="InterPro" id="IPR001878">
    <property type="entry name" value="Znf_CCHC"/>
</dbReference>
<dbReference type="GO" id="GO:0008270">
    <property type="term" value="F:zinc ion binding"/>
    <property type="evidence" value="ECO:0007669"/>
    <property type="project" value="UniProtKB-KW"/>
</dbReference>
<keyword evidence="1" id="KW-0863">Zinc-finger</keyword>
<dbReference type="PANTHER" id="PTHR22639">
    <property type="entry name" value="GAG-RELATED PROTEIN"/>
    <property type="match status" value="1"/>
</dbReference>
<dbReference type="GO" id="GO:0003690">
    <property type="term" value="F:double-stranded DNA binding"/>
    <property type="evidence" value="ECO:0007669"/>
    <property type="project" value="InterPro"/>
</dbReference>
<reference evidence="4" key="1">
    <citation type="journal article" date="2020" name="Mol. Plant Microbe Interact.">
        <title>Genome Sequence of the Biocontrol Agent Coniothyrium minitans strain Conio (IMI 134523).</title>
        <authorList>
            <person name="Patel D."/>
            <person name="Shittu T.A."/>
            <person name="Baroncelli R."/>
            <person name="Muthumeenakshi S."/>
            <person name="Osborne T.H."/>
            <person name="Janganan T.K."/>
            <person name="Sreenivasaprasad S."/>
        </authorList>
    </citation>
    <scope>NUCLEOTIDE SEQUENCE</scope>
    <source>
        <strain evidence="4">Conio</strain>
    </source>
</reference>
<sequence length="132" mass="14019">MPGHRKADCPAAPQARQGGGAGQQCFNCEEYGHLRFQCPNKRVIKCRNCDEIGHKANECSKPKDWSRVQCNNCNSYGHTVKRCRAPPSENTNGGSWGDSGADPGAAPTGDWVDGSASAGGANWGDAIVVDGW</sequence>
<dbReference type="AlphaFoldDB" id="A0A9P6G729"/>
<evidence type="ECO:0000256" key="2">
    <source>
        <dbReference type="SAM" id="MobiDB-lite"/>
    </source>
</evidence>
<proteinExistence type="predicted"/>
<comment type="caution">
    <text evidence="4">The sequence shown here is derived from an EMBL/GenBank/DDBJ whole genome shotgun (WGS) entry which is preliminary data.</text>
</comment>
<feature type="region of interest" description="Disordered" evidence="2">
    <location>
        <begin position="84"/>
        <end position="118"/>
    </location>
</feature>
<feature type="domain" description="CCHC-type" evidence="3">
    <location>
        <begin position="25"/>
        <end position="40"/>
    </location>
</feature>